<reference evidence="4" key="1">
    <citation type="submission" date="2016-10" db="EMBL/GenBank/DDBJ databases">
        <authorList>
            <person name="Varghese N."/>
            <person name="Submissions S."/>
        </authorList>
    </citation>
    <scope>NUCLEOTIDE SEQUENCE [LARGE SCALE GENOMIC DNA]</scope>
    <source>
        <strain evidence="4">JCM 2783</strain>
    </source>
</reference>
<feature type="coiled-coil region" evidence="1">
    <location>
        <begin position="326"/>
        <end position="353"/>
    </location>
</feature>
<evidence type="ECO:0000256" key="2">
    <source>
        <dbReference type="SAM" id="SignalP"/>
    </source>
</evidence>
<dbReference type="Proteomes" id="UP000243950">
    <property type="component" value="Unassembled WGS sequence"/>
</dbReference>
<keyword evidence="1" id="KW-0175">Coiled coil</keyword>
<feature type="chain" id="PRO_5017412976" evidence="2">
    <location>
        <begin position="20"/>
        <end position="373"/>
    </location>
</feature>
<sequence>MDKRSFAIALTLISLQVLAAEPDNQQMLDTEISNTQLSSPTSCTLNNGNNVDAIKAKFTEVISSEKSKIEQEAKAIKDDMPELNPGEAAIQVDFTFRDEQMELIFDLPSVTMVDTPMSMDFPEVTMKTQTWSWDVPQTTMELQCTPGVPETVVEGGTCEAFGISFSCPKVTIRPGKDICLHVPVITMARQEAKLDVPEFTMKRQDWVIGVPETRMERQRVVFNYPALVVTDVKATSADMEKRSQELTQRSKNTFAGISTAMKSEITLASMQNINKSFNCQKKQLAAQVRKAYDDLNALSAGAQASVDRARAMKATPEILSTLGASSEKLKEAKKSLLTQYAKARRDIEAKRKEVLVKMSDSLGEQQHVAAVTQ</sequence>
<evidence type="ECO:0000313" key="4">
    <source>
        <dbReference type="Proteomes" id="UP000243950"/>
    </source>
</evidence>
<proteinExistence type="predicted"/>
<protein>
    <submittedName>
        <fullName evidence="3">Uncharacterized protein</fullName>
    </submittedName>
</protein>
<keyword evidence="4" id="KW-1185">Reference proteome</keyword>
<evidence type="ECO:0000256" key="1">
    <source>
        <dbReference type="SAM" id="Coils"/>
    </source>
</evidence>
<dbReference type="AlphaFoldDB" id="A0A1I1V855"/>
<dbReference type="RefSeq" id="WP_093503761.1">
    <property type="nucleotide sequence ID" value="NZ_BSSG01000003.1"/>
</dbReference>
<keyword evidence="2" id="KW-0732">Signal</keyword>
<name>A0A1I1V855_PSEOC</name>
<gene>
    <name evidence="3" type="ORF">SAMN05216372_104146</name>
</gene>
<organism evidence="3 4">
    <name type="scientific">Pseudomonas straminea</name>
    <dbReference type="NCBI Taxonomy" id="47882"/>
    <lineage>
        <taxon>Bacteria</taxon>
        <taxon>Pseudomonadati</taxon>
        <taxon>Pseudomonadota</taxon>
        <taxon>Gammaproteobacteria</taxon>
        <taxon>Pseudomonadales</taxon>
        <taxon>Pseudomonadaceae</taxon>
        <taxon>Phytopseudomonas</taxon>
    </lineage>
</organism>
<accession>A0A1I1V855</accession>
<feature type="signal peptide" evidence="2">
    <location>
        <begin position="1"/>
        <end position="19"/>
    </location>
</feature>
<evidence type="ECO:0000313" key="3">
    <source>
        <dbReference type="EMBL" id="SFD79176.1"/>
    </source>
</evidence>
<dbReference type="EMBL" id="FOMO01000004">
    <property type="protein sequence ID" value="SFD79176.1"/>
    <property type="molecule type" value="Genomic_DNA"/>
</dbReference>